<dbReference type="AlphaFoldDB" id="A0A7W9DRU1"/>
<dbReference type="Proteomes" id="UP000588112">
    <property type="component" value="Unassembled WGS sequence"/>
</dbReference>
<feature type="transmembrane region" description="Helical" evidence="2">
    <location>
        <begin position="60"/>
        <end position="80"/>
    </location>
</feature>
<evidence type="ECO:0000256" key="1">
    <source>
        <dbReference type="SAM" id="MobiDB-lite"/>
    </source>
</evidence>
<dbReference type="EMBL" id="JACHBR010000001">
    <property type="protein sequence ID" value="MBB5628479.1"/>
    <property type="molecule type" value="Genomic_DNA"/>
</dbReference>
<accession>A0A7W9DRU1</accession>
<keyword evidence="2" id="KW-1133">Transmembrane helix</keyword>
<keyword evidence="2" id="KW-0472">Membrane</keyword>
<protein>
    <submittedName>
        <fullName evidence="3">Uncharacterized protein</fullName>
    </submittedName>
</protein>
<keyword evidence="2" id="KW-0812">Transmembrane</keyword>
<feature type="compositionally biased region" description="Pro residues" evidence="1">
    <location>
        <begin position="293"/>
        <end position="303"/>
    </location>
</feature>
<dbReference type="RefSeq" id="WP_184612990.1">
    <property type="nucleotide sequence ID" value="NZ_BOOS01000075.1"/>
</dbReference>
<evidence type="ECO:0000256" key="2">
    <source>
        <dbReference type="SAM" id="Phobius"/>
    </source>
</evidence>
<evidence type="ECO:0000313" key="4">
    <source>
        <dbReference type="Proteomes" id="UP000588112"/>
    </source>
</evidence>
<gene>
    <name evidence="3" type="ORF">BJ981_004178</name>
</gene>
<proteinExistence type="predicted"/>
<keyword evidence="4" id="KW-1185">Reference proteome</keyword>
<feature type="region of interest" description="Disordered" evidence="1">
    <location>
        <begin position="289"/>
        <end position="312"/>
    </location>
</feature>
<reference evidence="3 4" key="1">
    <citation type="submission" date="2020-08" db="EMBL/GenBank/DDBJ databases">
        <title>Sequencing the genomes of 1000 actinobacteria strains.</title>
        <authorList>
            <person name="Klenk H.-P."/>
        </authorList>
    </citation>
    <scope>NUCLEOTIDE SEQUENCE [LARGE SCALE GENOMIC DNA]</scope>
    <source>
        <strain evidence="3 4">DSM 45790</strain>
    </source>
</reference>
<comment type="caution">
    <text evidence="3">The sequence shown here is derived from an EMBL/GenBank/DDBJ whole genome shotgun (WGS) entry which is preliminary data.</text>
</comment>
<evidence type="ECO:0000313" key="3">
    <source>
        <dbReference type="EMBL" id="MBB5628479.1"/>
    </source>
</evidence>
<name>A0A7W9DRU1_9ACTN</name>
<organism evidence="3 4">
    <name type="scientific">Sphaerisporangium krabiense</name>
    <dbReference type="NCBI Taxonomy" id="763782"/>
    <lineage>
        <taxon>Bacteria</taxon>
        <taxon>Bacillati</taxon>
        <taxon>Actinomycetota</taxon>
        <taxon>Actinomycetes</taxon>
        <taxon>Streptosporangiales</taxon>
        <taxon>Streptosporangiaceae</taxon>
        <taxon>Sphaerisporangium</taxon>
    </lineage>
</organism>
<sequence length="312" mass="33281">MRIERAMDIAGLVRVRDEDLAEDPVGHASGAGARMLMESIMSEERVAVSPRPNVPLRRRLVLGGAGVVGLAAAVTIGFGLPIGGPVTEYANAAVSISKADDDYSITITDPAADPRRLEEAFRAVGVNATVRQVPAMPDHVGKLYGPARPSGDDSVWKGSMSLTPVEPCASAFCATLTVSGGSPDQLVFGIGRPARPGEPYADLPPTLTGRYADALDGYRSDGYRVRGKTVADVRAELDRRGLKAVYQLWWSYADGGFFPEPVSADRIKDDWIVESSRAYSSDTIELTVVPGPEAGPAPTPSPRPHWWDLPEG</sequence>